<feature type="region of interest" description="Disordered" evidence="1">
    <location>
        <begin position="223"/>
        <end position="310"/>
    </location>
</feature>
<accession>A0A1X0NTM7</accession>
<feature type="compositionally biased region" description="Polar residues" evidence="1">
    <location>
        <begin position="339"/>
        <end position="352"/>
    </location>
</feature>
<feature type="region of interest" description="Disordered" evidence="1">
    <location>
        <begin position="582"/>
        <end position="611"/>
    </location>
</feature>
<feature type="compositionally biased region" description="Polar residues" evidence="1">
    <location>
        <begin position="392"/>
        <end position="402"/>
    </location>
</feature>
<feature type="compositionally biased region" description="Polar residues" evidence="1">
    <location>
        <begin position="410"/>
        <end position="420"/>
    </location>
</feature>
<comment type="caution">
    <text evidence="2">The sequence shown here is derived from an EMBL/GenBank/DDBJ whole genome shotgun (WGS) entry which is preliminary data.</text>
</comment>
<sequence>MADYPALQDILVPRNSGCLSTARIQNESCCTIKYDRILRLPVLVMKGSLTTSRVRIPREESPLSFLHLPYSLIVLQTYLGSFDSFALEVGVGISRQLSVKLTIGTQFNKPSAENPSNGVVIAKMPLIIPRNRWVQVVIHVSGIVTQILNLPPIKFIDSISLSGTCKASRIMLANDEDEAINATPPAMALFAVPAYAPPIWQTAGGAISPSITNNKSIESTDTAKHRLSNGQLPVVKETSEGVRSAGALGRQEESVTNRTLPQPPSTAPPTTTRPHPLTSPLQEQLEQQPKQEQEQQQQQQKQKQLRKLSSITKGDSMTYIRLVDETGASQHRNPIASIRQRSGNVSGKENVGNSAAASSLSSAVISASPHSTPVIDALQCITGWKETVDIGGSTSLVSSTPVELTGKGRVSTNHESGTEQSSGGGNIKSNSNNSGTDNSGSRTQPPKKMTGVRKRVIQFPTKFRKTIGADGQLVADNDSGAASANTAKRKGLTLRRTRIRKQIKLLREAQLSVRRIQEIKKLPASEMPIDPQEEALMMVGEETVDVLKEPRCGYGFGYLGVLHEGGGFETDEGADTKLKGALTLDLPDISGEEEEEEEEKDDDDDDDDEGE</sequence>
<evidence type="ECO:0000313" key="2">
    <source>
        <dbReference type="EMBL" id="ORC88064.1"/>
    </source>
</evidence>
<dbReference type="RefSeq" id="XP_028882130.1">
    <property type="nucleotide sequence ID" value="XM_029026434.1"/>
</dbReference>
<evidence type="ECO:0000256" key="1">
    <source>
        <dbReference type="SAM" id="MobiDB-lite"/>
    </source>
</evidence>
<feature type="compositionally biased region" description="Acidic residues" evidence="1">
    <location>
        <begin position="590"/>
        <end position="611"/>
    </location>
</feature>
<dbReference type="OrthoDB" id="10261083at2759"/>
<reference evidence="2 3" key="1">
    <citation type="submission" date="2017-03" db="EMBL/GenBank/DDBJ databases">
        <title>An alternative strategy for trypanosome survival in the mammalian bloodstream revealed through genome and transcriptome analysis of the ubiquitous bovine parasite Trypanosoma (Megatrypanum) theileri.</title>
        <authorList>
            <person name="Kelly S."/>
            <person name="Ivens A."/>
            <person name="Mott A."/>
            <person name="O'Neill E."/>
            <person name="Emms D."/>
            <person name="Macleod O."/>
            <person name="Voorheis P."/>
            <person name="Matthews J."/>
            <person name="Matthews K."/>
            <person name="Carrington M."/>
        </authorList>
    </citation>
    <scope>NUCLEOTIDE SEQUENCE [LARGE SCALE GENOMIC DNA]</scope>
    <source>
        <strain evidence="2">Edinburgh</strain>
    </source>
</reference>
<organism evidence="2 3">
    <name type="scientific">Trypanosoma theileri</name>
    <dbReference type="NCBI Taxonomy" id="67003"/>
    <lineage>
        <taxon>Eukaryota</taxon>
        <taxon>Discoba</taxon>
        <taxon>Euglenozoa</taxon>
        <taxon>Kinetoplastea</taxon>
        <taxon>Metakinetoplastina</taxon>
        <taxon>Trypanosomatida</taxon>
        <taxon>Trypanosomatidae</taxon>
        <taxon>Trypanosoma</taxon>
    </lineage>
</organism>
<feature type="region of interest" description="Disordered" evidence="1">
    <location>
        <begin position="331"/>
        <end position="352"/>
    </location>
</feature>
<dbReference type="Proteomes" id="UP000192257">
    <property type="component" value="Unassembled WGS sequence"/>
</dbReference>
<name>A0A1X0NTM7_9TRYP</name>
<gene>
    <name evidence="2" type="ORF">TM35_000181210</name>
</gene>
<protein>
    <recommendedName>
        <fullName evidence="4">CFA20 domain-containing protein</fullName>
    </recommendedName>
</protein>
<feature type="region of interest" description="Disordered" evidence="1">
    <location>
        <begin position="391"/>
        <end position="452"/>
    </location>
</feature>
<evidence type="ECO:0000313" key="3">
    <source>
        <dbReference type="Proteomes" id="UP000192257"/>
    </source>
</evidence>
<keyword evidence="3" id="KW-1185">Reference proteome</keyword>
<dbReference type="VEuPathDB" id="TriTrypDB:TM35_000181210"/>
<feature type="compositionally biased region" description="Low complexity" evidence="1">
    <location>
        <begin position="427"/>
        <end position="441"/>
    </location>
</feature>
<proteinExistence type="predicted"/>
<dbReference type="GeneID" id="39986214"/>
<dbReference type="AlphaFoldDB" id="A0A1X0NTM7"/>
<feature type="compositionally biased region" description="Low complexity" evidence="1">
    <location>
        <begin position="268"/>
        <end position="302"/>
    </location>
</feature>
<evidence type="ECO:0008006" key="4">
    <source>
        <dbReference type="Google" id="ProtNLM"/>
    </source>
</evidence>
<dbReference type="EMBL" id="NBCO01000018">
    <property type="protein sequence ID" value="ORC88064.1"/>
    <property type="molecule type" value="Genomic_DNA"/>
</dbReference>